<evidence type="ECO:0000313" key="5">
    <source>
        <dbReference type="EMBL" id="WMI30493.1"/>
    </source>
</evidence>
<keyword evidence="3" id="KW-0444">Lipid biosynthesis</keyword>
<dbReference type="InterPro" id="IPR011762">
    <property type="entry name" value="COA_CT_N"/>
</dbReference>
<dbReference type="GO" id="GO:0003989">
    <property type="term" value="F:acetyl-CoA carboxylase activity"/>
    <property type="evidence" value="ECO:0007669"/>
    <property type="project" value="InterPro"/>
</dbReference>
<reference evidence="5" key="1">
    <citation type="journal article" date="2021" name="Front. Microbiol.">
        <title>Genome Analysis of a Verrucomicrobial Endosymbiont With a Tiny Genome Discovered in an Antarctic Lake.</title>
        <authorList>
            <person name="Williams T.J."/>
            <person name="Allen M.A."/>
            <person name="Ivanova N."/>
            <person name="Huntemann M."/>
            <person name="Haque S."/>
            <person name="Hancock A.M."/>
            <person name="Brazendale S."/>
            <person name="Cavicchioli R."/>
        </authorList>
    </citation>
    <scope>NUCLEOTIDE SEQUENCE</scope>
    <source>
        <strain evidence="5">MAG_Ga0307966_1000010</strain>
    </source>
</reference>
<dbReference type="AlphaFoldDB" id="A0AA51GGU5"/>
<protein>
    <submittedName>
        <fullName evidence="5">Acetyl-CoA carboxylase carboxyltransferase subunit beta</fullName>
        <ecNumber evidence="5">2.1.3.15</ecNumber>
    </submittedName>
</protein>
<dbReference type="InterPro" id="IPR034733">
    <property type="entry name" value="AcCoA_carboxyl_beta"/>
</dbReference>
<proteinExistence type="predicted"/>
<dbReference type="PRINTS" id="PR01070">
    <property type="entry name" value="ACCCTRFRASEB"/>
</dbReference>
<evidence type="ECO:0000256" key="2">
    <source>
        <dbReference type="ARBA" id="ARBA00022832"/>
    </source>
</evidence>
<name>A0AA51GGU5_9BACT</name>
<dbReference type="PANTHER" id="PTHR42995:SF5">
    <property type="entry name" value="ACETYL-COENZYME A CARBOXYLASE CARBOXYL TRANSFERASE SUBUNIT BETA, CHLOROPLASTIC"/>
    <property type="match status" value="1"/>
</dbReference>
<dbReference type="EC" id="2.1.3.15" evidence="5"/>
<dbReference type="GO" id="GO:2001295">
    <property type="term" value="P:malonyl-CoA biosynthetic process"/>
    <property type="evidence" value="ECO:0007669"/>
    <property type="project" value="TreeGrafter"/>
</dbReference>
<evidence type="ECO:0000259" key="4">
    <source>
        <dbReference type="PROSITE" id="PS50980"/>
    </source>
</evidence>
<keyword evidence="3" id="KW-0275">Fatty acid biosynthesis</keyword>
<feature type="domain" description="CoA carboxyltransferase N-terminal" evidence="4">
    <location>
        <begin position="5"/>
        <end position="261"/>
    </location>
</feature>
<dbReference type="GO" id="GO:0009329">
    <property type="term" value="C:acetate CoA-transferase complex"/>
    <property type="evidence" value="ECO:0007669"/>
    <property type="project" value="TreeGrafter"/>
</dbReference>
<keyword evidence="3" id="KW-0443">Lipid metabolism</keyword>
<dbReference type="Proteomes" id="UP001238843">
    <property type="component" value="Chromosome"/>
</dbReference>
<keyword evidence="1 5" id="KW-0808">Transferase</keyword>
<accession>A0AA51GGU5</accession>
<dbReference type="GO" id="GO:0006633">
    <property type="term" value="P:fatty acid biosynthetic process"/>
    <property type="evidence" value="ECO:0007669"/>
    <property type="project" value="UniProtKB-KW"/>
</dbReference>
<dbReference type="Pfam" id="PF01039">
    <property type="entry name" value="Carboxyl_trans"/>
    <property type="match status" value="1"/>
</dbReference>
<evidence type="ECO:0000256" key="1">
    <source>
        <dbReference type="ARBA" id="ARBA00022679"/>
    </source>
</evidence>
<dbReference type="PROSITE" id="PS50980">
    <property type="entry name" value="COA_CT_NTER"/>
    <property type="match status" value="1"/>
</dbReference>
<organism evidence="5">
    <name type="scientific">Candidatus Organicella extenuata</name>
    <dbReference type="NCBI Taxonomy" id="2841811"/>
    <lineage>
        <taxon>Bacteria</taxon>
        <taxon>Pseudomonadati</taxon>
        <taxon>Verrucomicrobiota</taxon>
        <taxon>Candidatus Organicella</taxon>
    </lineage>
</organism>
<evidence type="ECO:0000256" key="3">
    <source>
        <dbReference type="ARBA" id="ARBA00023160"/>
    </source>
</evidence>
<reference evidence="5" key="2">
    <citation type="submission" date="2023-06" db="EMBL/GenBank/DDBJ databases">
        <authorList>
            <person name="Williams T.J."/>
            <person name="Allen M.A."/>
            <person name="Ivanova N."/>
            <person name="Huntemann M."/>
            <person name="Haque S."/>
            <person name="Hancock A.M."/>
            <person name="Brazendale S."/>
            <person name="Cavicchioli R."/>
        </authorList>
    </citation>
    <scope>NUCLEOTIDE SEQUENCE</scope>
    <source>
        <strain evidence="5">MAG_Ga0307966_1000010</strain>
    </source>
</reference>
<dbReference type="EMBL" id="CP128385">
    <property type="protein sequence ID" value="WMI30493.1"/>
    <property type="molecule type" value="Genomic_DNA"/>
</dbReference>
<gene>
    <name evidence="5" type="ORF">QTO32_00145</name>
</gene>
<dbReference type="GO" id="GO:0016740">
    <property type="term" value="F:transferase activity"/>
    <property type="evidence" value="ECO:0007669"/>
    <property type="project" value="UniProtKB-KW"/>
</dbReference>
<dbReference type="InterPro" id="IPR029045">
    <property type="entry name" value="ClpP/crotonase-like_dom_sf"/>
</dbReference>
<dbReference type="Gene3D" id="3.90.226.10">
    <property type="entry name" value="2-enoyl-CoA Hydratase, Chain A, domain 1"/>
    <property type="match status" value="1"/>
</dbReference>
<dbReference type="PANTHER" id="PTHR42995">
    <property type="entry name" value="ACETYL-COENZYME A CARBOXYLASE CARBOXYL TRANSFERASE SUBUNIT BETA, CHLOROPLASTIC"/>
    <property type="match status" value="1"/>
</dbReference>
<keyword evidence="2" id="KW-0276">Fatty acid metabolism</keyword>
<sequence>MLNLKWYKCPYTKKTYSSIEVFDNLMVIPNQFNYHLNISTKDKINFVLDDNSFNEKDTALHTADPLNFIEKTAYKDKIKTYSRKNILSSVRSGSGSINNLPVQIVFFDFTFLGGSIGSLEGEKVTRCVERSILYKEPLLIFSTSSGARMHEGVFSLCQLAKTNASLKKLRLSNVPYISILGNPCMGGAMASFASIGDFVIAEPDSLIGFAGPRVIKSTISTELPEGFQTSKFLLSKGLVDKVVSRKLVKGAITKILESFYK</sequence>
<dbReference type="InterPro" id="IPR000438">
    <property type="entry name" value="Acetyl_CoA_COase_Trfase_b_su"/>
</dbReference>
<dbReference type="SUPFAM" id="SSF52096">
    <property type="entry name" value="ClpP/crotonase"/>
    <property type="match status" value="1"/>
</dbReference>